<keyword evidence="1" id="KW-0732">Signal</keyword>
<sequence length="538" mass="59404">MKKWLKAKRLTMLMLAMTVLIAAGCQSVGGLDLNQTLKNAMKTTSSESKSTLEFKLNLDEKAIKDAIENEEMTDEDVELLRLFSNVKLELNQLQAGHTRMSVDGKLTLGEKPVSVGFSAKADEKTLVIELEGAKQPFTFDLTGSTYLELNGIDPEEAALPEGVDEESIAKLGLDMADIIANYGITNLPNPKDLKVTPVSEPINGVETGLMHVQFSMDSKGLWDWAGSYLDALIADRAGLQAMIKGILELFESNKALMESMGERDLFGTGGLDAPTLSEQADAAAAEIEELLVSLRDGMKSMEKEDKEWLDAFFQEALKLNVDVYVDSSLNIRKSQYDLSYTPSAADEEFDLPFKGLSLKAVTEQWNVNGDVKPAAPVVTKDAISLEEAEYMQGYDIVKFFEEDSFIYDLLKNKLHITQQSYYGFPESFYNPPIIMPGYITMVAVRDVAEDFGAEIAYDPKTRAITLTDRGTDTTIQFKSGSDTVVVNGVKEVWPLPATVIDGTTYVPARKLAEALGATIEWQSFYDDGDKVLVIEREL</sequence>
<dbReference type="PROSITE" id="PS51257">
    <property type="entry name" value="PROKAR_LIPOPROTEIN"/>
    <property type="match status" value="1"/>
</dbReference>
<dbReference type="OrthoDB" id="2811497at2"/>
<dbReference type="SUPFAM" id="SSF55383">
    <property type="entry name" value="Copper amine oxidase, domain N"/>
    <property type="match status" value="1"/>
</dbReference>
<dbReference type="InterPro" id="IPR036582">
    <property type="entry name" value="Mao_N_sf"/>
</dbReference>
<organism evidence="3 4">
    <name type="scientific">Paenibacillus pinisoli</name>
    <dbReference type="NCBI Taxonomy" id="1276110"/>
    <lineage>
        <taxon>Bacteria</taxon>
        <taxon>Bacillati</taxon>
        <taxon>Bacillota</taxon>
        <taxon>Bacilli</taxon>
        <taxon>Bacillales</taxon>
        <taxon>Paenibacillaceae</taxon>
        <taxon>Paenibacillus</taxon>
    </lineage>
</organism>
<accession>A0A3A6Q083</accession>
<dbReference type="Pfam" id="PF07833">
    <property type="entry name" value="Cu_amine_oxidN1"/>
    <property type="match status" value="1"/>
</dbReference>
<evidence type="ECO:0000259" key="2">
    <source>
        <dbReference type="Pfam" id="PF07833"/>
    </source>
</evidence>
<protein>
    <submittedName>
        <fullName evidence="3">Copper amine oxidase N-terminal domain-containing protein</fullName>
    </submittedName>
</protein>
<feature type="chain" id="PRO_5039473290" evidence="1">
    <location>
        <begin position="23"/>
        <end position="538"/>
    </location>
</feature>
<gene>
    <name evidence="3" type="ORF">D3P09_08045</name>
</gene>
<proteinExistence type="predicted"/>
<dbReference type="RefSeq" id="WP_120108812.1">
    <property type="nucleotide sequence ID" value="NZ_QXQB01000002.1"/>
</dbReference>
<reference evidence="3 4" key="1">
    <citation type="submission" date="2018-09" db="EMBL/GenBank/DDBJ databases">
        <title>Paenibacillus aracenensis nov. sp. isolated from a cave in southern Spain.</title>
        <authorList>
            <person name="Jurado V."/>
            <person name="Gutierrez-Patricio S."/>
            <person name="Gonzalez-Pimentel J.L."/>
            <person name="Miller A.Z."/>
            <person name="Laiz L."/>
            <person name="Saiz-Jimenez C."/>
        </authorList>
    </citation>
    <scope>NUCLEOTIDE SEQUENCE [LARGE SCALE GENOMIC DNA]</scope>
    <source>
        <strain evidence="3 4">JCM 19203</strain>
    </source>
</reference>
<dbReference type="AlphaFoldDB" id="A0A3A6Q083"/>
<evidence type="ECO:0000313" key="3">
    <source>
        <dbReference type="EMBL" id="RJX39384.1"/>
    </source>
</evidence>
<comment type="caution">
    <text evidence="3">The sequence shown here is derived from an EMBL/GenBank/DDBJ whole genome shotgun (WGS) entry which is preliminary data.</text>
</comment>
<dbReference type="Gene3D" id="3.30.457.10">
    <property type="entry name" value="Copper amine oxidase-like, N-terminal domain"/>
    <property type="match status" value="1"/>
</dbReference>
<evidence type="ECO:0000256" key="1">
    <source>
        <dbReference type="SAM" id="SignalP"/>
    </source>
</evidence>
<feature type="signal peptide" evidence="1">
    <location>
        <begin position="1"/>
        <end position="22"/>
    </location>
</feature>
<dbReference type="InterPro" id="IPR012854">
    <property type="entry name" value="Cu_amine_oxidase-like_N"/>
</dbReference>
<feature type="domain" description="Copper amine oxidase-like N-terminal" evidence="2">
    <location>
        <begin position="428"/>
        <end position="522"/>
    </location>
</feature>
<name>A0A3A6Q083_9BACL</name>
<evidence type="ECO:0000313" key="4">
    <source>
        <dbReference type="Proteomes" id="UP000267798"/>
    </source>
</evidence>
<dbReference type="Proteomes" id="UP000267798">
    <property type="component" value="Unassembled WGS sequence"/>
</dbReference>
<dbReference type="EMBL" id="QXQB01000002">
    <property type="protein sequence ID" value="RJX39384.1"/>
    <property type="molecule type" value="Genomic_DNA"/>
</dbReference>
<keyword evidence="4" id="KW-1185">Reference proteome</keyword>